<gene>
    <name evidence="1" type="ORF">G3M48_005133</name>
</gene>
<dbReference type="InterPro" id="IPR023213">
    <property type="entry name" value="CAT-like_dom_sf"/>
</dbReference>
<protein>
    <recommendedName>
        <fullName evidence="3">LysR family regulatory protein</fullName>
    </recommendedName>
</protein>
<proteinExistence type="predicted"/>
<name>A0AAW0RSA5_9HYPO</name>
<keyword evidence="2" id="KW-1185">Reference proteome</keyword>
<evidence type="ECO:0000313" key="2">
    <source>
        <dbReference type="Proteomes" id="UP001397290"/>
    </source>
</evidence>
<dbReference type="EMBL" id="JAAHCF010000337">
    <property type="protein sequence ID" value="KAK8144915.1"/>
    <property type="molecule type" value="Genomic_DNA"/>
</dbReference>
<sequence>MALTDVDIYPLHDFDRRPDVEALHMSWLFHVNARLDPQMLRSSLSELLQMGDWRKFAGRFRRNRDGLLELHTPQSFPEDYEIVGYSHRDLSDTEAIEFKDFTQVSANERPISLRTPPICPELLCHNKAMANGTIETWIQNCLPPLALHITTSKTTTVISLLWRHTIADGGGMADLVRSWSLVLGDKRDDVPALLGAKENHLWQIGEEARRKSDEEWCLKGKSLRPWAMCKMFVQLMWRRLTVPRYEERTFLLPGSFVEGLKRRCARELEACQLQNLPTFGDGLIMRSWFLEKIVEAEPTASNLLLTMPVNPRPRLLQFRQSNGVYVQNMLSWVFASLSRSIFHGSLATIAAEVRQRTLEQVTPAQIAAYYSFKHAQAENRIPREKMFYFTENPGNDFPVFYNDLGSLELREKIDFGPAILSQGLAGAIREISPGKSTFFKQLILGDPIFNGDLRLPFIMCNGKDTSGNYHFYAILSRITWDLLEQDYNQAY</sequence>
<organism evidence="1 2">
    <name type="scientific">Beauveria asiatica</name>
    <dbReference type="NCBI Taxonomy" id="1069075"/>
    <lineage>
        <taxon>Eukaryota</taxon>
        <taxon>Fungi</taxon>
        <taxon>Dikarya</taxon>
        <taxon>Ascomycota</taxon>
        <taxon>Pezizomycotina</taxon>
        <taxon>Sordariomycetes</taxon>
        <taxon>Hypocreomycetidae</taxon>
        <taxon>Hypocreales</taxon>
        <taxon>Cordycipitaceae</taxon>
        <taxon>Beauveria</taxon>
    </lineage>
</organism>
<dbReference type="Gene3D" id="3.30.559.10">
    <property type="entry name" value="Chloramphenicol acetyltransferase-like domain"/>
    <property type="match status" value="2"/>
</dbReference>
<dbReference type="Proteomes" id="UP001397290">
    <property type="component" value="Unassembled WGS sequence"/>
</dbReference>
<comment type="caution">
    <text evidence="1">The sequence shown here is derived from an EMBL/GenBank/DDBJ whole genome shotgun (WGS) entry which is preliminary data.</text>
</comment>
<accession>A0AAW0RSA5</accession>
<dbReference type="AlphaFoldDB" id="A0AAW0RSA5"/>
<evidence type="ECO:0000313" key="1">
    <source>
        <dbReference type="EMBL" id="KAK8144915.1"/>
    </source>
</evidence>
<reference evidence="1 2" key="1">
    <citation type="submission" date="2020-02" db="EMBL/GenBank/DDBJ databases">
        <title>Comparative genomics of the hypocrealean fungal genus Beauvera.</title>
        <authorList>
            <person name="Showalter D.N."/>
            <person name="Bushley K.E."/>
            <person name="Rehner S.A."/>
        </authorList>
    </citation>
    <scope>NUCLEOTIDE SEQUENCE [LARGE SCALE GENOMIC DNA]</scope>
    <source>
        <strain evidence="1 2">ARSEF4384</strain>
    </source>
</reference>
<evidence type="ECO:0008006" key="3">
    <source>
        <dbReference type="Google" id="ProtNLM"/>
    </source>
</evidence>